<dbReference type="OrthoDB" id="7376058at2"/>
<dbReference type="EMBL" id="FNON01000013">
    <property type="protein sequence ID" value="SDZ34958.1"/>
    <property type="molecule type" value="Genomic_DNA"/>
</dbReference>
<comment type="similarity">
    <text evidence="1">Belongs to the cytochrome P450 family.</text>
</comment>
<dbReference type="InterPro" id="IPR001128">
    <property type="entry name" value="Cyt_P450"/>
</dbReference>
<dbReference type="InterPro" id="IPR036396">
    <property type="entry name" value="Cyt_P450_sf"/>
</dbReference>
<reference evidence="3 4" key="1">
    <citation type="submission" date="2016-10" db="EMBL/GenBank/DDBJ databases">
        <authorList>
            <person name="de Groot N.N."/>
        </authorList>
    </citation>
    <scope>NUCLEOTIDE SEQUENCE [LARGE SCALE GENOMIC DNA]</scope>
    <source>
        <strain evidence="3 4">CPCC 202699</strain>
    </source>
</reference>
<dbReference type="Pfam" id="PF00067">
    <property type="entry name" value="p450"/>
    <property type="match status" value="1"/>
</dbReference>
<protein>
    <submittedName>
        <fullName evidence="3">Cytochrome P450</fullName>
    </submittedName>
</protein>
<keyword evidence="2" id="KW-1133">Transmembrane helix</keyword>
<dbReference type="GO" id="GO:0005506">
    <property type="term" value="F:iron ion binding"/>
    <property type="evidence" value="ECO:0007669"/>
    <property type="project" value="InterPro"/>
</dbReference>
<dbReference type="Proteomes" id="UP000199515">
    <property type="component" value="Unassembled WGS sequence"/>
</dbReference>
<dbReference type="GO" id="GO:0016705">
    <property type="term" value="F:oxidoreductase activity, acting on paired donors, with incorporation or reduction of molecular oxygen"/>
    <property type="evidence" value="ECO:0007669"/>
    <property type="project" value="InterPro"/>
</dbReference>
<evidence type="ECO:0000256" key="2">
    <source>
        <dbReference type="SAM" id="Phobius"/>
    </source>
</evidence>
<feature type="transmembrane region" description="Helical" evidence="2">
    <location>
        <begin position="20"/>
        <end position="37"/>
    </location>
</feature>
<gene>
    <name evidence="3" type="ORF">SAMN05421504_11380</name>
</gene>
<proteinExistence type="inferred from homology"/>
<keyword evidence="2" id="KW-0472">Membrane</keyword>
<dbReference type="AlphaFoldDB" id="A0A1H3SBC8"/>
<dbReference type="InterPro" id="IPR050121">
    <property type="entry name" value="Cytochrome_P450_monoxygenase"/>
</dbReference>
<evidence type="ECO:0000256" key="1">
    <source>
        <dbReference type="ARBA" id="ARBA00010617"/>
    </source>
</evidence>
<dbReference type="PANTHER" id="PTHR24305:SF166">
    <property type="entry name" value="CYTOCHROME P450 12A4, MITOCHONDRIAL-RELATED"/>
    <property type="match status" value="1"/>
</dbReference>
<dbReference type="STRING" id="589385.SAMN05421504_11380"/>
<dbReference type="RefSeq" id="WP_091298882.1">
    <property type="nucleotide sequence ID" value="NZ_FNON01000013.1"/>
</dbReference>
<evidence type="ECO:0000313" key="4">
    <source>
        <dbReference type="Proteomes" id="UP000199515"/>
    </source>
</evidence>
<name>A0A1H3SBC8_9PSEU</name>
<organism evidence="3 4">
    <name type="scientific">Amycolatopsis xylanica</name>
    <dbReference type="NCBI Taxonomy" id="589385"/>
    <lineage>
        <taxon>Bacteria</taxon>
        <taxon>Bacillati</taxon>
        <taxon>Actinomycetota</taxon>
        <taxon>Actinomycetes</taxon>
        <taxon>Pseudonocardiales</taxon>
        <taxon>Pseudonocardiaceae</taxon>
        <taxon>Amycolatopsis</taxon>
    </lineage>
</organism>
<dbReference type="SUPFAM" id="SSF48264">
    <property type="entry name" value="Cytochrome P450"/>
    <property type="match status" value="1"/>
</dbReference>
<keyword evidence="2" id="KW-0812">Transmembrane</keyword>
<evidence type="ECO:0000313" key="3">
    <source>
        <dbReference type="EMBL" id="SDZ34958.1"/>
    </source>
</evidence>
<dbReference type="GO" id="GO:0020037">
    <property type="term" value="F:heme binding"/>
    <property type="evidence" value="ECO:0007669"/>
    <property type="project" value="InterPro"/>
</dbReference>
<dbReference type="PANTHER" id="PTHR24305">
    <property type="entry name" value="CYTOCHROME P450"/>
    <property type="match status" value="1"/>
</dbReference>
<dbReference type="GO" id="GO:0004497">
    <property type="term" value="F:monooxygenase activity"/>
    <property type="evidence" value="ECO:0007669"/>
    <property type="project" value="InterPro"/>
</dbReference>
<keyword evidence="4" id="KW-1185">Reference proteome</keyword>
<sequence length="446" mass="49362">MTRADQERRISTATASVPDTLRVAAMVAAPTIAVGIIKRRPHMMALAQTIQADRAGIRLLRRLRAKYGDGPLRLRVPGRSVTLPLAAEDVGELLAGAPHPFSPATREKKAALGHFQPNGVLISEPPERAERRRFNETVLEPGQPLHELAAPWAAIIRDEAASLRGAELDWTGFDQAWWRVVRRVVLGGDNAADREVTDLLDRLRLDANWAYARPPRRRLRERFLNTVRRQVGWARPDSLAAKLAKVPGDGALDPAGQVPHWLFAFDAAGIVTFRALALLATHPVEAERACSGLGSLDLAVPHQLPYLRACVLESVRLWPTTPALLRESRVDTEWGPDGTTEFVYTPFFHRDSERLPYADRFEPEIWLDGRAQENPALVPFSAGPAICPGRDLVLFTASTMLANLLRDNRYELRGTSMTPGRLPATVNNFGLRFESIAEPLSAQRTG</sequence>
<dbReference type="Gene3D" id="1.10.630.10">
    <property type="entry name" value="Cytochrome P450"/>
    <property type="match status" value="1"/>
</dbReference>
<accession>A0A1H3SBC8</accession>